<dbReference type="PANTHER" id="PTHR46242:SF1">
    <property type="entry name" value="ZINC FINGER CCHC DOMAIN-CONTAINING PROTEIN 9"/>
    <property type="match status" value="1"/>
</dbReference>
<dbReference type="GO" id="GO:0005730">
    <property type="term" value="C:nucleolus"/>
    <property type="evidence" value="ECO:0007669"/>
    <property type="project" value="TreeGrafter"/>
</dbReference>
<keyword evidence="10" id="KW-0436">Ligase</keyword>
<accession>A0A1S3DTU6</accession>
<feature type="compositionally biased region" description="Basic and acidic residues" evidence="6">
    <location>
        <begin position="141"/>
        <end position="155"/>
    </location>
</feature>
<keyword evidence="4" id="KW-0862">Zinc</keyword>
<dbReference type="InterPro" id="IPR036875">
    <property type="entry name" value="Znf_CCHC_sf"/>
</dbReference>
<dbReference type="PANTHER" id="PTHR46242">
    <property type="entry name" value="ZINC FINGER CCHC DOMAIN-CONTAINING PROTEIN 9 ZCCHC9"/>
    <property type="match status" value="1"/>
</dbReference>
<gene>
    <name evidence="10" type="primary">LOC103524225</name>
</gene>
<keyword evidence="9" id="KW-1185">Reference proteome</keyword>
<evidence type="ECO:0000256" key="7">
    <source>
        <dbReference type="SAM" id="SignalP"/>
    </source>
</evidence>
<name>A0A1S3DTU6_DIACI</name>
<dbReference type="PaxDb" id="121845-A0A1S3DTU6"/>
<dbReference type="InterPro" id="IPR042246">
    <property type="entry name" value="ZCCHC9"/>
</dbReference>
<evidence type="ECO:0000256" key="1">
    <source>
        <dbReference type="ARBA" id="ARBA00022723"/>
    </source>
</evidence>
<dbReference type="Proteomes" id="UP000079169">
    <property type="component" value="Unplaced"/>
</dbReference>
<feature type="region of interest" description="Disordered" evidence="6">
    <location>
        <begin position="63"/>
        <end position="94"/>
    </location>
</feature>
<proteinExistence type="predicted"/>
<evidence type="ECO:0000313" key="10">
    <source>
        <dbReference type="RefSeq" id="XP_008487456.1"/>
    </source>
</evidence>
<dbReference type="InterPro" id="IPR001878">
    <property type="entry name" value="Znf_CCHC"/>
</dbReference>
<organism evidence="9 10">
    <name type="scientific">Diaphorina citri</name>
    <name type="common">Asian citrus psyllid</name>
    <dbReference type="NCBI Taxonomy" id="121845"/>
    <lineage>
        <taxon>Eukaryota</taxon>
        <taxon>Metazoa</taxon>
        <taxon>Ecdysozoa</taxon>
        <taxon>Arthropoda</taxon>
        <taxon>Hexapoda</taxon>
        <taxon>Insecta</taxon>
        <taxon>Pterygota</taxon>
        <taxon>Neoptera</taxon>
        <taxon>Paraneoptera</taxon>
        <taxon>Hemiptera</taxon>
        <taxon>Sternorrhyncha</taxon>
        <taxon>Psylloidea</taxon>
        <taxon>Psyllidae</taxon>
        <taxon>Diaphorininae</taxon>
        <taxon>Diaphorina</taxon>
    </lineage>
</organism>
<dbReference type="STRING" id="121845.A0A1S3DTU6"/>
<dbReference type="FunFam" id="4.10.60.10:FF:000091">
    <property type="entry name" value="Zinc finger CCHC-type-containing 9"/>
    <property type="match status" value="1"/>
</dbReference>
<dbReference type="GO" id="GO:0008270">
    <property type="term" value="F:zinc ion binding"/>
    <property type="evidence" value="ECO:0007669"/>
    <property type="project" value="UniProtKB-KW"/>
</dbReference>
<sequence>MHCWLLDLVFCCSILCGTSYFPGPSDFCVFGNWTVVSALFYISNIADLSLDYRAGMTRFARARGSKSSNKREPEEATPWTQMKEGLLNKPNNSVDEKTQEILKCKDTLKNLKQEASVGWSTFEDTGIDNSLPKKKKKKDKGNKNGDVKNDENEAKRNKKRKIKSVEVDPDDGPSEEKKVKKKKKKSVEIEVDLNENTGKEKKKKKKLKSEENEHTKENGMNGNVKKKKSNPVEVEDNIPEAMDSKKVKKKKSKGPKLQEKEQKDEVNNGSQPSENNTGKKNKKKKEFKSRRKPAPEPYQMDINGEMVDIVTYDGFPIMKEDAKRLDELKKSLYAKGIPRGEIKKIMKLQRRNAEKALSRAKKRVCFNCRKSGHNLSECPVLNNGEGTGICFKCGSTEHTHFECKVVKKQDFKFAQCFICKEQGHISNQCPDNPRGLYPKGGACKLCGDVTHLKRFCPTLPKDSEPTINNFLDEDASTNERISNVQKAKPQTSKIIRF</sequence>
<dbReference type="KEGG" id="dci:103524225"/>
<protein>
    <submittedName>
        <fullName evidence="10">DNA ligase 1</fullName>
    </submittedName>
</protein>
<dbReference type="SUPFAM" id="SSF57756">
    <property type="entry name" value="Retrovirus zinc finger-like domains"/>
    <property type="match status" value="2"/>
</dbReference>
<evidence type="ECO:0000256" key="5">
    <source>
        <dbReference type="PROSITE-ProRule" id="PRU00047"/>
    </source>
</evidence>
<evidence type="ECO:0000256" key="3">
    <source>
        <dbReference type="ARBA" id="ARBA00022771"/>
    </source>
</evidence>
<reference evidence="10" key="1">
    <citation type="submission" date="2025-08" db="UniProtKB">
        <authorList>
            <consortium name="RefSeq"/>
        </authorList>
    </citation>
    <scope>IDENTIFICATION</scope>
</reference>
<dbReference type="Pfam" id="PF00098">
    <property type="entry name" value="zf-CCHC"/>
    <property type="match status" value="1"/>
</dbReference>
<evidence type="ECO:0000256" key="4">
    <source>
        <dbReference type="ARBA" id="ARBA00022833"/>
    </source>
</evidence>
<dbReference type="Gene3D" id="4.10.60.10">
    <property type="entry name" value="Zinc finger, CCHC-type"/>
    <property type="match status" value="2"/>
</dbReference>
<evidence type="ECO:0000256" key="2">
    <source>
        <dbReference type="ARBA" id="ARBA00022737"/>
    </source>
</evidence>
<feature type="compositionally biased region" description="Basic and acidic residues" evidence="6">
    <location>
        <begin position="256"/>
        <end position="266"/>
    </location>
</feature>
<dbReference type="PROSITE" id="PS50158">
    <property type="entry name" value="ZF_CCHC"/>
    <property type="match status" value="2"/>
</dbReference>
<dbReference type="GO" id="GO:0016874">
    <property type="term" value="F:ligase activity"/>
    <property type="evidence" value="ECO:0007669"/>
    <property type="project" value="UniProtKB-KW"/>
</dbReference>
<dbReference type="RefSeq" id="XP_008487456.1">
    <property type="nucleotide sequence ID" value="XM_008489234.3"/>
</dbReference>
<evidence type="ECO:0000313" key="9">
    <source>
        <dbReference type="Proteomes" id="UP000079169"/>
    </source>
</evidence>
<dbReference type="GeneID" id="103524225"/>
<keyword evidence="7" id="KW-0732">Signal</keyword>
<feature type="domain" description="CCHC-type" evidence="8">
    <location>
        <begin position="416"/>
        <end position="431"/>
    </location>
</feature>
<feature type="compositionally biased region" description="Basic and acidic residues" evidence="6">
    <location>
        <begin position="208"/>
        <end position="217"/>
    </location>
</feature>
<evidence type="ECO:0000259" key="8">
    <source>
        <dbReference type="PROSITE" id="PS50158"/>
    </source>
</evidence>
<feature type="signal peptide" evidence="7">
    <location>
        <begin position="1"/>
        <end position="19"/>
    </location>
</feature>
<feature type="chain" id="PRO_5010320730" evidence="7">
    <location>
        <begin position="20"/>
        <end position="497"/>
    </location>
</feature>
<dbReference type="GO" id="GO:0003676">
    <property type="term" value="F:nucleic acid binding"/>
    <property type="evidence" value="ECO:0007669"/>
    <property type="project" value="InterPro"/>
</dbReference>
<evidence type="ECO:0000256" key="6">
    <source>
        <dbReference type="SAM" id="MobiDB-lite"/>
    </source>
</evidence>
<feature type="compositionally biased region" description="Basic residues" evidence="6">
    <location>
        <begin position="279"/>
        <end position="292"/>
    </location>
</feature>
<dbReference type="AlphaFoldDB" id="A0A1S3DTU6"/>
<feature type="domain" description="CCHC-type" evidence="8">
    <location>
        <begin position="365"/>
        <end position="379"/>
    </location>
</feature>
<dbReference type="OMA" id="KREVCYN"/>
<keyword evidence="2" id="KW-0677">Repeat</keyword>
<feature type="region of interest" description="Disordered" evidence="6">
    <location>
        <begin position="122"/>
        <end position="299"/>
    </location>
</feature>
<keyword evidence="3 5" id="KW-0863">Zinc-finger</keyword>
<keyword evidence="1" id="KW-0479">Metal-binding</keyword>
<feature type="compositionally biased region" description="Polar residues" evidence="6">
    <location>
        <begin position="267"/>
        <end position="278"/>
    </location>
</feature>
<dbReference type="SMART" id="SM00343">
    <property type="entry name" value="ZnF_C2HC"/>
    <property type="match status" value="4"/>
</dbReference>